<gene>
    <name evidence="3" type="ORF">Taro_028721</name>
</gene>
<protein>
    <submittedName>
        <fullName evidence="3">Uncharacterized protein</fullName>
    </submittedName>
</protein>
<evidence type="ECO:0000313" key="3">
    <source>
        <dbReference type="EMBL" id="MQL96055.1"/>
    </source>
</evidence>
<evidence type="ECO:0000313" key="4">
    <source>
        <dbReference type="Proteomes" id="UP000652761"/>
    </source>
</evidence>
<keyword evidence="2" id="KW-0812">Transmembrane</keyword>
<dbReference type="OrthoDB" id="67700at2759"/>
<reference evidence="3" key="1">
    <citation type="submission" date="2017-07" db="EMBL/GenBank/DDBJ databases">
        <title>Taro Niue Genome Assembly and Annotation.</title>
        <authorList>
            <person name="Atibalentja N."/>
            <person name="Keating K."/>
            <person name="Fields C.J."/>
        </authorList>
    </citation>
    <scope>NUCLEOTIDE SEQUENCE</scope>
    <source>
        <strain evidence="3">Niue_2</strain>
        <tissue evidence="3">Leaf</tissue>
    </source>
</reference>
<sequence length="218" mass="23888">MFATTAAAMRNLPPGLSTQRRQPIGASALCQKEKAFVVEKICQVQSLPPSLGEEASSARVGIPEVPFPVERRLHTGKNKVEEEIKGENMSTHCRSLFAAAAVASSVPYFLDSFTLLLFCFISSCACCGKSGIGRGRMVFLFGLVVGDVIGVGLVAAFVRSENSRSRQRFELAAAISAFSKMTVEDSKKILPAEYYPSWVLNWLNLELTKIWPYVNEDD</sequence>
<keyword evidence="2" id="KW-1133">Transmembrane helix</keyword>
<dbReference type="AlphaFoldDB" id="A0A843VJC5"/>
<feature type="region of interest" description="Disordered" evidence="1">
    <location>
        <begin position="1"/>
        <end position="20"/>
    </location>
</feature>
<comment type="caution">
    <text evidence="3">The sequence shown here is derived from an EMBL/GenBank/DDBJ whole genome shotgun (WGS) entry which is preliminary data.</text>
</comment>
<dbReference type="Proteomes" id="UP000652761">
    <property type="component" value="Unassembled WGS sequence"/>
</dbReference>
<keyword evidence="2" id="KW-0472">Membrane</keyword>
<dbReference type="EMBL" id="NMUH01001870">
    <property type="protein sequence ID" value="MQL96055.1"/>
    <property type="molecule type" value="Genomic_DNA"/>
</dbReference>
<accession>A0A843VJC5</accession>
<keyword evidence="4" id="KW-1185">Reference proteome</keyword>
<proteinExistence type="predicted"/>
<feature type="transmembrane region" description="Helical" evidence="2">
    <location>
        <begin position="138"/>
        <end position="158"/>
    </location>
</feature>
<evidence type="ECO:0000256" key="1">
    <source>
        <dbReference type="SAM" id="MobiDB-lite"/>
    </source>
</evidence>
<organism evidence="3 4">
    <name type="scientific">Colocasia esculenta</name>
    <name type="common">Wild taro</name>
    <name type="synonym">Arum esculentum</name>
    <dbReference type="NCBI Taxonomy" id="4460"/>
    <lineage>
        <taxon>Eukaryota</taxon>
        <taxon>Viridiplantae</taxon>
        <taxon>Streptophyta</taxon>
        <taxon>Embryophyta</taxon>
        <taxon>Tracheophyta</taxon>
        <taxon>Spermatophyta</taxon>
        <taxon>Magnoliopsida</taxon>
        <taxon>Liliopsida</taxon>
        <taxon>Araceae</taxon>
        <taxon>Aroideae</taxon>
        <taxon>Colocasieae</taxon>
        <taxon>Colocasia</taxon>
    </lineage>
</organism>
<name>A0A843VJC5_COLES</name>
<evidence type="ECO:0000256" key="2">
    <source>
        <dbReference type="SAM" id="Phobius"/>
    </source>
</evidence>